<keyword evidence="2" id="KW-1185">Reference proteome</keyword>
<accession>A0ACB9PI59</accession>
<dbReference type="EMBL" id="CM039429">
    <property type="protein sequence ID" value="KAI4348168.1"/>
    <property type="molecule type" value="Genomic_DNA"/>
</dbReference>
<name>A0ACB9PI59_BAUVA</name>
<reference evidence="1 2" key="1">
    <citation type="journal article" date="2022" name="DNA Res.">
        <title>Chromosomal-level genome assembly of the orchid tree Bauhinia variegata (Leguminosae; Cercidoideae) supports the allotetraploid origin hypothesis of Bauhinia.</title>
        <authorList>
            <person name="Zhong Y."/>
            <person name="Chen Y."/>
            <person name="Zheng D."/>
            <person name="Pang J."/>
            <person name="Liu Y."/>
            <person name="Luo S."/>
            <person name="Meng S."/>
            <person name="Qian L."/>
            <person name="Wei D."/>
            <person name="Dai S."/>
            <person name="Zhou R."/>
        </authorList>
    </citation>
    <scope>NUCLEOTIDE SEQUENCE [LARGE SCALE GENOMIC DNA]</scope>
    <source>
        <strain evidence="1">BV-YZ2020</strain>
    </source>
</reference>
<organism evidence="1 2">
    <name type="scientific">Bauhinia variegata</name>
    <name type="common">Purple orchid tree</name>
    <name type="synonym">Phanera variegata</name>
    <dbReference type="NCBI Taxonomy" id="167791"/>
    <lineage>
        <taxon>Eukaryota</taxon>
        <taxon>Viridiplantae</taxon>
        <taxon>Streptophyta</taxon>
        <taxon>Embryophyta</taxon>
        <taxon>Tracheophyta</taxon>
        <taxon>Spermatophyta</taxon>
        <taxon>Magnoliopsida</taxon>
        <taxon>eudicotyledons</taxon>
        <taxon>Gunneridae</taxon>
        <taxon>Pentapetalae</taxon>
        <taxon>rosids</taxon>
        <taxon>fabids</taxon>
        <taxon>Fabales</taxon>
        <taxon>Fabaceae</taxon>
        <taxon>Cercidoideae</taxon>
        <taxon>Cercideae</taxon>
        <taxon>Bauhiniinae</taxon>
        <taxon>Bauhinia</taxon>
    </lineage>
</organism>
<proteinExistence type="predicted"/>
<protein>
    <submittedName>
        <fullName evidence="1">Uncharacterized protein</fullName>
    </submittedName>
</protein>
<gene>
    <name evidence="1" type="ORF">L6164_008923</name>
</gene>
<evidence type="ECO:0000313" key="2">
    <source>
        <dbReference type="Proteomes" id="UP000828941"/>
    </source>
</evidence>
<sequence>MEENPPRVSRNRESHDQEASSRGGEVGGGPTRSRNRRRRFAVDESGDLIECSSKHSRSCTAGVIADCVALCCCPCVVLQCFALTCVKAPWMVGRRCLGLGKKKKKKGQGFEQNDGVLERNTDHGNFRKGWVQEGMVPGFGEAEKMGSVSSSLEADKVWIELYEISHLGFGRLSFAHD</sequence>
<dbReference type="Proteomes" id="UP000828941">
    <property type="component" value="Chromosome 4"/>
</dbReference>
<comment type="caution">
    <text evidence="1">The sequence shown here is derived from an EMBL/GenBank/DDBJ whole genome shotgun (WGS) entry which is preliminary data.</text>
</comment>
<evidence type="ECO:0000313" key="1">
    <source>
        <dbReference type="EMBL" id="KAI4348168.1"/>
    </source>
</evidence>